<organism evidence="2 3">
    <name type="scientific">Flavobacterium luteum</name>
    <dbReference type="NCBI Taxonomy" id="2026654"/>
    <lineage>
        <taxon>Bacteria</taxon>
        <taxon>Pseudomonadati</taxon>
        <taxon>Bacteroidota</taxon>
        <taxon>Flavobacteriia</taxon>
        <taxon>Flavobacteriales</taxon>
        <taxon>Flavobacteriaceae</taxon>
        <taxon>Flavobacterium</taxon>
    </lineage>
</organism>
<evidence type="ECO:0000256" key="1">
    <source>
        <dbReference type="SAM" id="Phobius"/>
    </source>
</evidence>
<dbReference type="OrthoDB" id="1188911at2"/>
<dbReference type="InterPro" id="IPR025597">
    <property type="entry name" value="DUF4345"/>
</dbReference>
<reference evidence="2 3" key="1">
    <citation type="submission" date="2019-09" db="EMBL/GenBank/DDBJ databases">
        <title>Flavobacterium sp. nov., isolated from glacier ice.</title>
        <authorList>
            <person name="Liu Q."/>
        </authorList>
    </citation>
    <scope>NUCLEOTIDE SEQUENCE [LARGE SCALE GENOMIC DNA]</scope>
    <source>
        <strain evidence="2 3">NBRC 112527</strain>
    </source>
</reference>
<gene>
    <name evidence="2" type="ORF">F6464_04690</name>
</gene>
<accession>A0A7J5AGD7</accession>
<feature type="transmembrane region" description="Helical" evidence="1">
    <location>
        <begin position="75"/>
        <end position="96"/>
    </location>
</feature>
<dbReference type="EMBL" id="WAEM01000002">
    <property type="protein sequence ID" value="KAB1156654.1"/>
    <property type="molecule type" value="Genomic_DNA"/>
</dbReference>
<comment type="caution">
    <text evidence="2">The sequence shown here is derived from an EMBL/GenBank/DDBJ whole genome shotgun (WGS) entry which is preliminary data.</text>
</comment>
<sequence>MMKNEKRIRKNLNLIISIFIVIPVALVYGFQPDLLFDITINSIDEANIFKAIMGLYLCFSALWIIGILKPAFWKIATVSNMVFMLGLAFGRSISILSDGMPSTLFVLGTIGELVLGIYASYLLKKQKSFE</sequence>
<keyword evidence="1" id="KW-1133">Transmembrane helix</keyword>
<keyword evidence="3" id="KW-1185">Reference proteome</keyword>
<proteinExistence type="predicted"/>
<evidence type="ECO:0000313" key="3">
    <source>
        <dbReference type="Proteomes" id="UP000490922"/>
    </source>
</evidence>
<feature type="transmembrane region" description="Helical" evidence="1">
    <location>
        <begin position="102"/>
        <end position="123"/>
    </location>
</feature>
<dbReference type="Pfam" id="PF14248">
    <property type="entry name" value="DUF4345"/>
    <property type="match status" value="1"/>
</dbReference>
<evidence type="ECO:0000313" key="2">
    <source>
        <dbReference type="EMBL" id="KAB1156654.1"/>
    </source>
</evidence>
<protein>
    <submittedName>
        <fullName evidence="2">DUF4345 domain-containing protein</fullName>
    </submittedName>
</protein>
<dbReference type="Proteomes" id="UP000490922">
    <property type="component" value="Unassembled WGS sequence"/>
</dbReference>
<keyword evidence="1" id="KW-0472">Membrane</keyword>
<feature type="transmembrane region" description="Helical" evidence="1">
    <location>
        <begin position="12"/>
        <end position="31"/>
    </location>
</feature>
<feature type="transmembrane region" description="Helical" evidence="1">
    <location>
        <begin position="51"/>
        <end position="68"/>
    </location>
</feature>
<keyword evidence="1" id="KW-0812">Transmembrane</keyword>
<name>A0A7J5AGD7_9FLAO</name>
<dbReference type="AlphaFoldDB" id="A0A7J5AGD7"/>